<dbReference type="FunFam" id="1.10.10.10:FF:000005">
    <property type="entry name" value="Two-component system response regulator"/>
    <property type="match status" value="1"/>
</dbReference>
<dbReference type="Pfam" id="PF00486">
    <property type="entry name" value="Trans_reg_C"/>
    <property type="match status" value="1"/>
</dbReference>
<dbReference type="Pfam" id="PF00072">
    <property type="entry name" value="Response_reg"/>
    <property type="match status" value="1"/>
</dbReference>
<dbReference type="InterPro" id="IPR001789">
    <property type="entry name" value="Sig_transdc_resp-reg_receiver"/>
</dbReference>
<dbReference type="CDD" id="cd19935">
    <property type="entry name" value="REC_OmpR_CusR-like"/>
    <property type="match status" value="1"/>
</dbReference>
<gene>
    <name evidence="6" type="ORF">GRFL_1637</name>
</gene>
<dbReference type="InterPro" id="IPR036388">
    <property type="entry name" value="WH-like_DNA-bd_sf"/>
</dbReference>
<dbReference type="GO" id="GO:0032993">
    <property type="term" value="C:protein-DNA complex"/>
    <property type="evidence" value="ECO:0007669"/>
    <property type="project" value="TreeGrafter"/>
</dbReference>
<evidence type="ECO:0000256" key="4">
    <source>
        <dbReference type="ARBA" id="ARBA00023125"/>
    </source>
</evidence>
<keyword evidence="3" id="KW-0805">Transcription regulation</keyword>
<evidence type="ECO:0000256" key="2">
    <source>
        <dbReference type="ARBA" id="ARBA00023012"/>
    </source>
</evidence>
<evidence type="ECO:0000256" key="3">
    <source>
        <dbReference type="ARBA" id="ARBA00023015"/>
    </source>
</evidence>
<dbReference type="EMBL" id="CP016359">
    <property type="protein sequence ID" value="APU68361.1"/>
    <property type="molecule type" value="Genomic_DNA"/>
</dbReference>
<dbReference type="Gene3D" id="3.40.50.2300">
    <property type="match status" value="1"/>
</dbReference>
<keyword evidence="5" id="KW-0804">Transcription</keyword>
<protein>
    <submittedName>
        <fullName evidence="6">Phosphate regulon transcriptional regulatory protein PhoB (SphR)</fullName>
    </submittedName>
</protein>
<dbReference type="CDD" id="cd00383">
    <property type="entry name" value="trans_reg_C"/>
    <property type="match status" value="1"/>
</dbReference>
<evidence type="ECO:0000313" key="6">
    <source>
        <dbReference type="EMBL" id="APU68361.1"/>
    </source>
</evidence>
<dbReference type="InterPro" id="IPR039420">
    <property type="entry name" value="WalR-like"/>
</dbReference>
<keyword evidence="4" id="KW-0238">DNA-binding</keyword>
<dbReference type="InterPro" id="IPR001867">
    <property type="entry name" value="OmpR/PhoB-type_DNA-bd"/>
</dbReference>
<dbReference type="SMART" id="SM00862">
    <property type="entry name" value="Trans_reg_C"/>
    <property type="match status" value="1"/>
</dbReference>
<dbReference type="STRING" id="1229726.GRFL_1637"/>
<evidence type="ECO:0000256" key="1">
    <source>
        <dbReference type="ARBA" id="ARBA00022553"/>
    </source>
</evidence>
<dbReference type="GO" id="GO:0000976">
    <property type="term" value="F:transcription cis-regulatory region binding"/>
    <property type="evidence" value="ECO:0007669"/>
    <property type="project" value="TreeGrafter"/>
</dbReference>
<keyword evidence="7" id="KW-1185">Reference proteome</keyword>
<dbReference type="KEGG" id="gfl:GRFL_1637"/>
<dbReference type="Gene3D" id="1.10.10.10">
    <property type="entry name" value="Winged helix-like DNA-binding domain superfamily/Winged helix DNA-binding domain"/>
    <property type="match status" value="1"/>
</dbReference>
<dbReference type="GO" id="GO:0005829">
    <property type="term" value="C:cytosol"/>
    <property type="evidence" value="ECO:0007669"/>
    <property type="project" value="TreeGrafter"/>
</dbReference>
<evidence type="ECO:0000313" key="7">
    <source>
        <dbReference type="Proteomes" id="UP000186230"/>
    </source>
</evidence>
<dbReference type="Proteomes" id="UP000186230">
    <property type="component" value="Chromosome"/>
</dbReference>
<dbReference type="SUPFAM" id="SSF52172">
    <property type="entry name" value="CheY-like"/>
    <property type="match status" value="1"/>
</dbReference>
<keyword evidence="2" id="KW-0902">Two-component regulatory system</keyword>
<dbReference type="PANTHER" id="PTHR48111:SF22">
    <property type="entry name" value="REGULATOR OF RPOS"/>
    <property type="match status" value="1"/>
</dbReference>
<dbReference type="FunFam" id="3.40.50.2300:FF:000001">
    <property type="entry name" value="DNA-binding response regulator PhoB"/>
    <property type="match status" value="1"/>
</dbReference>
<dbReference type="GO" id="GO:0006355">
    <property type="term" value="P:regulation of DNA-templated transcription"/>
    <property type="evidence" value="ECO:0007669"/>
    <property type="project" value="InterPro"/>
</dbReference>
<name>A0A1L7I451_9FLAO</name>
<dbReference type="SMART" id="SM00448">
    <property type="entry name" value="REC"/>
    <property type="match status" value="1"/>
</dbReference>
<accession>A0A1L7I451</accession>
<dbReference type="PROSITE" id="PS51755">
    <property type="entry name" value="OMPR_PHOB"/>
    <property type="match status" value="1"/>
</dbReference>
<proteinExistence type="predicted"/>
<reference evidence="6 7" key="1">
    <citation type="submission" date="2016-07" db="EMBL/GenBank/DDBJ databases">
        <title>Multi-omics approach to identify versatile polysaccharide utilization systems of a marine flavobacterium Gramella flava.</title>
        <authorList>
            <person name="Tang K."/>
        </authorList>
    </citation>
    <scope>NUCLEOTIDE SEQUENCE [LARGE SCALE GENOMIC DNA]</scope>
    <source>
        <strain evidence="6 7">JLT2011</strain>
    </source>
</reference>
<dbReference type="PANTHER" id="PTHR48111">
    <property type="entry name" value="REGULATOR OF RPOS"/>
    <property type="match status" value="1"/>
</dbReference>
<organism evidence="6 7">
    <name type="scientific">Christiangramia flava JLT2011</name>
    <dbReference type="NCBI Taxonomy" id="1229726"/>
    <lineage>
        <taxon>Bacteria</taxon>
        <taxon>Pseudomonadati</taxon>
        <taxon>Bacteroidota</taxon>
        <taxon>Flavobacteriia</taxon>
        <taxon>Flavobacteriales</taxon>
        <taxon>Flavobacteriaceae</taxon>
        <taxon>Christiangramia</taxon>
    </lineage>
</organism>
<dbReference type="InterPro" id="IPR011006">
    <property type="entry name" value="CheY-like_superfamily"/>
</dbReference>
<dbReference type="GO" id="GO:0000156">
    <property type="term" value="F:phosphorelay response regulator activity"/>
    <property type="evidence" value="ECO:0007669"/>
    <property type="project" value="TreeGrafter"/>
</dbReference>
<keyword evidence="1" id="KW-0597">Phosphoprotein</keyword>
<dbReference type="OrthoDB" id="9790442at2"/>
<dbReference type="AlphaFoldDB" id="A0A1L7I451"/>
<evidence type="ECO:0000256" key="5">
    <source>
        <dbReference type="ARBA" id="ARBA00023163"/>
    </source>
</evidence>
<sequence>MKILIVEDEPGIANFIRQGLEEEGYMVTVATEGKPALKLLFDEKFDLVILDWMLPDLSGPEICREFREKDAATPIIFLTAKDTVQDTIDGLQAGANDYIKKPFHFVELLERIKVQWRNRTTETEILQLGDIQIDLQKYEVTKAGTPVNLTQKEFQLLEFLVRNKGRVSERTQIIREVWDIHFEYNTGVIDVFMNSLRKKLGITDKEYIQTIRGVGYLAQDPS</sequence>
<dbReference type="RefSeq" id="WP_083644142.1">
    <property type="nucleotide sequence ID" value="NZ_AMRU01000001.1"/>
</dbReference>
<dbReference type="PROSITE" id="PS50110">
    <property type="entry name" value="RESPONSE_REGULATORY"/>
    <property type="match status" value="1"/>
</dbReference>